<feature type="region of interest" description="Disordered" evidence="1">
    <location>
        <begin position="1"/>
        <end position="71"/>
    </location>
</feature>
<reference evidence="2" key="1">
    <citation type="submission" date="2021-02" db="EMBL/GenBank/DDBJ databases">
        <authorList>
            <person name="Nowell W R."/>
        </authorList>
    </citation>
    <scope>NUCLEOTIDE SEQUENCE</scope>
</reference>
<evidence type="ECO:0000313" key="3">
    <source>
        <dbReference type="Proteomes" id="UP000663887"/>
    </source>
</evidence>
<sequence>MEQRRVYGTQNPSTSNASTGGEQRRKMTLQSGRSDGFPYSYGTPIPSTSNVAAGCDRKRKMDQVADEQSIK</sequence>
<name>A0A816XQ30_9BILA</name>
<organism evidence="2 3">
    <name type="scientific">Rotaria magnacalcarata</name>
    <dbReference type="NCBI Taxonomy" id="392030"/>
    <lineage>
        <taxon>Eukaryota</taxon>
        <taxon>Metazoa</taxon>
        <taxon>Spiralia</taxon>
        <taxon>Gnathifera</taxon>
        <taxon>Rotifera</taxon>
        <taxon>Eurotatoria</taxon>
        <taxon>Bdelloidea</taxon>
        <taxon>Philodinida</taxon>
        <taxon>Philodinidae</taxon>
        <taxon>Rotaria</taxon>
    </lineage>
</organism>
<dbReference type="AlphaFoldDB" id="A0A816XQ30"/>
<dbReference type="Proteomes" id="UP000663887">
    <property type="component" value="Unassembled WGS sequence"/>
</dbReference>
<feature type="non-terminal residue" evidence="2">
    <location>
        <position position="71"/>
    </location>
</feature>
<evidence type="ECO:0000256" key="1">
    <source>
        <dbReference type="SAM" id="MobiDB-lite"/>
    </source>
</evidence>
<proteinExistence type="predicted"/>
<dbReference type="EMBL" id="CAJNRG010013484">
    <property type="protein sequence ID" value="CAF2148925.1"/>
    <property type="molecule type" value="Genomic_DNA"/>
</dbReference>
<gene>
    <name evidence="2" type="ORF">XDN619_LOCUS28265</name>
</gene>
<feature type="compositionally biased region" description="Basic and acidic residues" evidence="1">
    <location>
        <begin position="55"/>
        <end position="71"/>
    </location>
</feature>
<comment type="caution">
    <text evidence="2">The sequence shown here is derived from an EMBL/GenBank/DDBJ whole genome shotgun (WGS) entry which is preliminary data.</text>
</comment>
<accession>A0A816XQ30</accession>
<protein>
    <submittedName>
        <fullName evidence="2">Uncharacterized protein</fullName>
    </submittedName>
</protein>
<feature type="compositionally biased region" description="Polar residues" evidence="1">
    <location>
        <begin position="8"/>
        <end position="21"/>
    </location>
</feature>
<evidence type="ECO:0000313" key="2">
    <source>
        <dbReference type="EMBL" id="CAF2148925.1"/>
    </source>
</evidence>